<dbReference type="Proteomes" id="UP000268059">
    <property type="component" value="Chromosome"/>
</dbReference>
<organism evidence="1 2">
    <name type="scientific">Intestinibaculum porci</name>
    <dbReference type="NCBI Taxonomy" id="2487118"/>
    <lineage>
        <taxon>Bacteria</taxon>
        <taxon>Bacillati</taxon>
        <taxon>Bacillota</taxon>
        <taxon>Erysipelotrichia</taxon>
        <taxon>Erysipelotrichales</taxon>
        <taxon>Erysipelotrichaceae</taxon>
        <taxon>Intestinibaculum</taxon>
    </lineage>
</organism>
<dbReference type="InParanoid" id="A0A3G9JX27"/>
<keyword evidence="2" id="KW-1185">Reference proteome</keyword>
<proteinExistence type="predicted"/>
<dbReference type="KEGG" id="ebm:SG0102_22880"/>
<evidence type="ECO:0000313" key="1">
    <source>
        <dbReference type="EMBL" id="BBH27354.1"/>
    </source>
</evidence>
<dbReference type="AlphaFoldDB" id="A0A3G9JX27"/>
<protein>
    <submittedName>
        <fullName evidence="1">Uncharacterized protein</fullName>
    </submittedName>
</protein>
<accession>A0A3G9JX27</accession>
<reference evidence="1 2" key="1">
    <citation type="submission" date="2018-11" db="EMBL/GenBank/DDBJ databases">
        <title>Novel Erysipelotrichaceae bacterium isolated from small intestine of a swine.</title>
        <authorList>
            <person name="Kim J.S."/>
            <person name="Choe H."/>
            <person name="Lee Y.R."/>
            <person name="Kim K.M."/>
            <person name="Park D.S."/>
        </authorList>
    </citation>
    <scope>NUCLEOTIDE SEQUENCE [LARGE SCALE GENOMIC DNA]</scope>
    <source>
        <strain evidence="1 2">SG0102</strain>
    </source>
</reference>
<name>A0A3G9JX27_9FIRM</name>
<gene>
    <name evidence="1" type="ORF">SG0102_22880</name>
</gene>
<sequence length="82" mass="9788">MFKLKSLKYDRFSSQYQTYWSYPYLALRQVIIAACLAFEKLMTVAIENHMKLILSSFPNPITYAKYISIRLIDIGWWQSLKK</sequence>
<evidence type="ECO:0000313" key="2">
    <source>
        <dbReference type="Proteomes" id="UP000268059"/>
    </source>
</evidence>
<dbReference type="EMBL" id="AP019309">
    <property type="protein sequence ID" value="BBH27354.1"/>
    <property type="molecule type" value="Genomic_DNA"/>
</dbReference>